<organism evidence="1 2">
    <name type="scientific">Portunus trituberculatus</name>
    <name type="common">Swimming crab</name>
    <name type="synonym">Neptunus trituberculatus</name>
    <dbReference type="NCBI Taxonomy" id="210409"/>
    <lineage>
        <taxon>Eukaryota</taxon>
        <taxon>Metazoa</taxon>
        <taxon>Ecdysozoa</taxon>
        <taxon>Arthropoda</taxon>
        <taxon>Crustacea</taxon>
        <taxon>Multicrustacea</taxon>
        <taxon>Malacostraca</taxon>
        <taxon>Eumalacostraca</taxon>
        <taxon>Eucarida</taxon>
        <taxon>Decapoda</taxon>
        <taxon>Pleocyemata</taxon>
        <taxon>Brachyura</taxon>
        <taxon>Eubrachyura</taxon>
        <taxon>Portunoidea</taxon>
        <taxon>Portunidae</taxon>
        <taxon>Portuninae</taxon>
        <taxon>Portunus</taxon>
    </lineage>
</organism>
<gene>
    <name evidence="1" type="ORF">E2C01_000185</name>
</gene>
<comment type="caution">
    <text evidence="1">The sequence shown here is derived from an EMBL/GenBank/DDBJ whole genome shotgun (WGS) entry which is preliminary data.</text>
</comment>
<proteinExistence type="predicted"/>
<protein>
    <submittedName>
        <fullName evidence="1">Uncharacterized protein</fullName>
    </submittedName>
</protein>
<keyword evidence="2" id="KW-1185">Reference proteome</keyword>
<evidence type="ECO:0000313" key="1">
    <source>
        <dbReference type="EMBL" id="MPC07621.1"/>
    </source>
</evidence>
<evidence type="ECO:0000313" key="2">
    <source>
        <dbReference type="Proteomes" id="UP000324222"/>
    </source>
</evidence>
<name>A0A5B7CFV6_PORTR</name>
<dbReference type="Proteomes" id="UP000324222">
    <property type="component" value="Unassembled WGS sequence"/>
</dbReference>
<reference evidence="1 2" key="1">
    <citation type="submission" date="2019-05" db="EMBL/GenBank/DDBJ databases">
        <title>Another draft genome of Portunus trituberculatus and its Hox gene families provides insights of decapod evolution.</title>
        <authorList>
            <person name="Jeong J.-H."/>
            <person name="Song I."/>
            <person name="Kim S."/>
            <person name="Choi T."/>
            <person name="Kim D."/>
            <person name="Ryu S."/>
            <person name="Kim W."/>
        </authorList>
    </citation>
    <scope>NUCLEOTIDE SEQUENCE [LARGE SCALE GENOMIC DNA]</scope>
    <source>
        <tissue evidence="1">Muscle</tissue>
    </source>
</reference>
<dbReference type="EMBL" id="VSRR010000004">
    <property type="protein sequence ID" value="MPC07621.1"/>
    <property type="molecule type" value="Genomic_DNA"/>
</dbReference>
<sequence length="85" mass="9786">MLSPGAARHHTRRECAVLLRHDSKQPHLVPYDQCYLKTISAYANYYLCTKTTYSKSAIGMMRLSQTTPRRLARQTAQVERIACRT</sequence>
<accession>A0A5B7CFV6</accession>
<dbReference type="AlphaFoldDB" id="A0A5B7CFV6"/>